<evidence type="ECO:0000256" key="2">
    <source>
        <dbReference type="ARBA" id="ARBA00022679"/>
    </source>
</evidence>
<evidence type="ECO:0000256" key="1">
    <source>
        <dbReference type="ARBA" id="ARBA00022676"/>
    </source>
</evidence>
<feature type="domain" description="Glycosyltransferase subfamily 4-like N-terminal" evidence="5">
    <location>
        <begin position="287"/>
        <end position="441"/>
    </location>
</feature>
<proteinExistence type="predicted"/>
<feature type="region of interest" description="Disordered" evidence="3">
    <location>
        <begin position="639"/>
        <end position="671"/>
    </location>
</feature>
<dbReference type="PANTHER" id="PTHR46401">
    <property type="entry name" value="GLYCOSYLTRANSFERASE WBBK-RELATED"/>
    <property type="match status" value="1"/>
</dbReference>
<organism evidence="6 7">
    <name type="scientific">Nocardioides daeguensis</name>
    <dbReference type="NCBI Taxonomy" id="908359"/>
    <lineage>
        <taxon>Bacteria</taxon>
        <taxon>Bacillati</taxon>
        <taxon>Actinomycetota</taxon>
        <taxon>Actinomycetes</taxon>
        <taxon>Propionibacteriales</taxon>
        <taxon>Nocardioidaceae</taxon>
        <taxon>Nocardioides</taxon>
    </lineage>
</organism>
<dbReference type="Pfam" id="PF00534">
    <property type="entry name" value="Glycos_transf_1"/>
    <property type="match status" value="1"/>
</dbReference>
<evidence type="ECO:0000259" key="4">
    <source>
        <dbReference type="Pfam" id="PF00534"/>
    </source>
</evidence>
<evidence type="ECO:0000256" key="3">
    <source>
        <dbReference type="SAM" id="MobiDB-lite"/>
    </source>
</evidence>
<feature type="domain" description="Glycosyl transferase family 1" evidence="4">
    <location>
        <begin position="464"/>
        <end position="610"/>
    </location>
</feature>
<reference evidence="7" key="1">
    <citation type="journal article" date="2019" name="Int. J. Syst. Evol. Microbiol.">
        <title>The Global Catalogue of Microorganisms (GCM) 10K type strain sequencing project: providing services to taxonomists for standard genome sequencing and annotation.</title>
        <authorList>
            <consortium name="The Broad Institute Genomics Platform"/>
            <consortium name="The Broad Institute Genome Sequencing Center for Infectious Disease"/>
            <person name="Wu L."/>
            <person name="Ma J."/>
        </authorList>
    </citation>
    <scope>NUCLEOTIDE SEQUENCE [LARGE SCALE GENOMIC DNA]</scope>
    <source>
        <strain evidence="7">JCM 17460</strain>
    </source>
</reference>
<evidence type="ECO:0008006" key="8">
    <source>
        <dbReference type="Google" id="ProtNLM"/>
    </source>
</evidence>
<name>A0ABP6WP96_9ACTN</name>
<sequence>MADDVEVTDTISAITAVVWTAGRPASWLPTITRLLEVPDVAEVVVATDEDLGLPAHPRLRTVLASRFGAVVHEVGSGGENPVLVVTGPVLVPRDGFETSRRIMSEDLRVASVSFLCNAAGHLSFPHRNLHRRHAIEGHDETSLTRLLRSRDPIVRPAPIHAVAGPATLVSRDTIVITGGPSDAFADNPELAVVEMLLQASRRGMKSMLDPSTFVSRPWEDQRWDEAPLELRANVVRLRERHPFFPEIFRDQARDATSPLAVVLATAAAKASGLRIVIDATCLGPVENGTQVQTLALIDALARRDDVRWVGAGLAGPIPRYAEKVLSHPKVRVIATDGLRFPASTPHADIVHRPFQPAKVPWANWRGVGDRVVVTIQDLIAYSIGAYAAERGHWRRYRDNIRDGVSLSDGVVVISHDVAEDLRQERLPVVDERVFVVENGTDHLTGDEDESFPSELSARGWVARRFLVVLGANYSHKNRDLAIRVHKLLREKHPDLGLVLAGVAVPEGSSRSLEAAEGFGADGVISIPDVTSEERNWLLRHAEICLYPTSAEGFGLVPFEAARFGTPTVYTRFGPLAEVLPGLPVAATSWDPAALARACDQILASPELASEQVAATLKAGTTYQWDTTAEQLVHAYRRLLSEPPRVEPPRKRPSPDNKAGAKIAGKKIRNKE</sequence>
<dbReference type="InterPro" id="IPR001296">
    <property type="entry name" value="Glyco_trans_1"/>
</dbReference>
<feature type="compositionally biased region" description="Basic and acidic residues" evidence="3">
    <location>
        <begin position="643"/>
        <end position="654"/>
    </location>
</feature>
<comment type="caution">
    <text evidence="6">The sequence shown here is derived from an EMBL/GenBank/DDBJ whole genome shotgun (WGS) entry which is preliminary data.</text>
</comment>
<evidence type="ECO:0000313" key="6">
    <source>
        <dbReference type="EMBL" id="GAA3552002.1"/>
    </source>
</evidence>
<gene>
    <name evidence="6" type="ORF">GCM10022263_43520</name>
</gene>
<dbReference type="EMBL" id="BAABBB010000028">
    <property type="protein sequence ID" value="GAA3552002.1"/>
    <property type="molecule type" value="Genomic_DNA"/>
</dbReference>
<evidence type="ECO:0000259" key="5">
    <source>
        <dbReference type="Pfam" id="PF13439"/>
    </source>
</evidence>
<keyword evidence="7" id="KW-1185">Reference proteome</keyword>
<dbReference type="Pfam" id="PF13439">
    <property type="entry name" value="Glyco_transf_4"/>
    <property type="match status" value="1"/>
</dbReference>
<dbReference type="InterPro" id="IPR028098">
    <property type="entry name" value="Glyco_trans_4-like_N"/>
</dbReference>
<keyword evidence="2" id="KW-0808">Transferase</keyword>
<accession>A0ABP6WP96</accession>
<protein>
    <recommendedName>
        <fullName evidence="8">Glycosyltransferase</fullName>
    </recommendedName>
</protein>
<evidence type="ECO:0000313" key="7">
    <source>
        <dbReference type="Proteomes" id="UP001500301"/>
    </source>
</evidence>
<dbReference type="Proteomes" id="UP001500301">
    <property type="component" value="Unassembled WGS sequence"/>
</dbReference>
<dbReference type="PANTHER" id="PTHR46401:SF2">
    <property type="entry name" value="GLYCOSYLTRANSFERASE WBBK-RELATED"/>
    <property type="match status" value="1"/>
</dbReference>
<keyword evidence="1" id="KW-0328">Glycosyltransferase</keyword>
<dbReference type="RefSeq" id="WP_218235844.1">
    <property type="nucleotide sequence ID" value="NZ_BAABBB010000028.1"/>
</dbReference>